<dbReference type="HOGENOM" id="CLU_000384_29_5_1"/>
<dbReference type="OrthoDB" id="2273864at2759"/>
<keyword evidence="2" id="KW-1185">Reference proteome</keyword>
<sequence length="65" mass="7428">PLETTNVPWQLILTDFVTNLSKSKGFDLINMIVDKGLVKRHSHLPCKKTITAEETTILFQNNIFN</sequence>
<organism evidence="1 2">
    <name type="scientific">Heterobasidion irregulare (strain TC 32-1)</name>
    <dbReference type="NCBI Taxonomy" id="747525"/>
    <lineage>
        <taxon>Eukaryota</taxon>
        <taxon>Fungi</taxon>
        <taxon>Dikarya</taxon>
        <taxon>Basidiomycota</taxon>
        <taxon>Agaricomycotina</taxon>
        <taxon>Agaricomycetes</taxon>
        <taxon>Russulales</taxon>
        <taxon>Bondarzewiaceae</taxon>
        <taxon>Heterobasidion</taxon>
        <taxon>Heterobasidion annosum species complex</taxon>
    </lineage>
</organism>
<dbReference type="EMBL" id="KI925464">
    <property type="protein sequence ID" value="ETW76453.1"/>
    <property type="molecule type" value="Genomic_DNA"/>
</dbReference>
<proteinExistence type="predicted"/>
<dbReference type="Proteomes" id="UP000030671">
    <property type="component" value="Unassembled WGS sequence"/>
</dbReference>
<protein>
    <submittedName>
        <fullName evidence="1">Uncharacterized protein</fullName>
    </submittedName>
</protein>
<feature type="non-terminal residue" evidence="1">
    <location>
        <position position="1"/>
    </location>
</feature>
<reference evidence="1 2" key="1">
    <citation type="journal article" date="2012" name="New Phytol.">
        <title>Insight into trade-off between wood decay and parasitism from the genome of a fungal forest pathogen.</title>
        <authorList>
            <person name="Olson A."/>
            <person name="Aerts A."/>
            <person name="Asiegbu F."/>
            <person name="Belbahri L."/>
            <person name="Bouzid O."/>
            <person name="Broberg A."/>
            <person name="Canback B."/>
            <person name="Coutinho P.M."/>
            <person name="Cullen D."/>
            <person name="Dalman K."/>
            <person name="Deflorio G."/>
            <person name="van Diepen L.T."/>
            <person name="Dunand C."/>
            <person name="Duplessis S."/>
            <person name="Durling M."/>
            <person name="Gonthier P."/>
            <person name="Grimwood J."/>
            <person name="Fossdal C.G."/>
            <person name="Hansson D."/>
            <person name="Henrissat B."/>
            <person name="Hietala A."/>
            <person name="Himmelstrand K."/>
            <person name="Hoffmeister D."/>
            <person name="Hogberg N."/>
            <person name="James T.Y."/>
            <person name="Karlsson M."/>
            <person name="Kohler A."/>
            <person name="Kues U."/>
            <person name="Lee Y.H."/>
            <person name="Lin Y.C."/>
            <person name="Lind M."/>
            <person name="Lindquist E."/>
            <person name="Lombard V."/>
            <person name="Lucas S."/>
            <person name="Lunden K."/>
            <person name="Morin E."/>
            <person name="Murat C."/>
            <person name="Park J."/>
            <person name="Raffaello T."/>
            <person name="Rouze P."/>
            <person name="Salamov A."/>
            <person name="Schmutz J."/>
            <person name="Solheim H."/>
            <person name="Stahlberg J."/>
            <person name="Velez H."/>
            <person name="de Vries R.P."/>
            <person name="Wiebenga A."/>
            <person name="Woodward S."/>
            <person name="Yakovlev I."/>
            <person name="Garbelotto M."/>
            <person name="Martin F."/>
            <person name="Grigoriev I.V."/>
            <person name="Stenlid J."/>
        </authorList>
    </citation>
    <scope>NUCLEOTIDE SEQUENCE [LARGE SCALE GENOMIC DNA]</scope>
    <source>
        <strain evidence="1 2">TC 32-1</strain>
    </source>
</reference>
<dbReference type="InParanoid" id="W4JSD2"/>
<dbReference type="KEGG" id="hir:HETIRDRAFT_53170"/>
<accession>W4JSD2</accession>
<dbReference type="GeneID" id="20678245"/>
<evidence type="ECO:0000313" key="1">
    <source>
        <dbReference type="EMBL" id="ETW76453.1"/>
    </source>
</evidence>
<dbReference type="AlphaFoldDB" id="W4JSD2"/>
<gene>
    <name evidence="1" type="ORF">HETIRDRAFT_53170</name>
</gene>
<dbReference type="RefSeq" id="XP_009551171.1">
    <property type="nucleotide sequence ID" value="XM_009552876.1"/>
</dbReference>
<evidence type="ECO:0000313" key="2">
    <source>
        <dbReference type="Proteomes" id="UP000030671"/>
    </source>
</evidence>
<name>W4JSD2_HETIT</name>